<accession>A0A1X7DDN5</accession>
<evidence type="ECO:0000259" key="1">
    <source>
        <dbReference type="Pfam" id="PF01637"/>
    </source>
</evidence>
<dbReference type="Proteomes" id="UP000192906">
    <property type="component" value="Unassembled WGS sequence"/>
</dbReference>
<proteinExistence type="predicted"/>
<dbReference type="RefSeq" id="WP_085101367.1">
    <property type="nucleotide sequence ID" value="NZ_FWZU01000003.1"/>
</dbReference>
<dbReference type="PANTHER" id="PTHR34301">
    <property type="entry name" value="DNA-BINDING PROTEIN-RELATED"/>
    <property type="match status" value="1"/>
</dbReference>
<name>A0A1X7DDN5_9BACT</name>
<dbReference type="Pfam" id="PF01637">
    <property type="entry name" value="ATPase_2"/>
    <property type="match status" value="1"/>
</dbReference>
<evidence type="ECO:0000313" key="3">
    <source>
        <dbReference type="Proteomes" id="UP000192906"/>
    </source>
</evidence>
<feature type="domain" description="ATPase" evidence="1">
    <location>
        <begin position="16"/>
        <end position="249"/>
    </location>
</feature>
<keyword evidence="3" id="KW-1185">Reference proteome</keyword>
<protein>
    <recommendedName>
        <fullName evidence="1">ATPase domain-containing protein</fullName>
    </recommendedName>
</protein>
<dbReference type="AlphaFoldDB" id="A0A1X7DDN5"/>
<evidence type="ECO:0000313" key="2">
    <source>
        <dbReference type="EMBL" id="SMF13226.1"/>
    </source>
</evidence>
<dbReference type="OrthoDB" id="9805535at2"/>
<gene>
    <name evidence="2" type="ORF">SAMN06295933_1763</name>
</gene>
<dbReference type="PANTHER" id="PTHR34301:SF8">
    <property type="entry name" value="ATPASE DOMAIN-CONTAINING PROTEIN"/>
    <property type="match status" value="1"/>
</dbReference>
<reference evidence="3" key="1">
    <citation type="submission" date="2017-04" db="EMBL/GenBank/DDBJ databases">
        <authorList>
            <person name="Varghese N."/>
            <person name="Submissions S."/>
        </authorList>
    </citation>
    <scope>NUCLEOTIDE SEQUENCE [LARGE SCALE GENOMIC DNA]</scope>
    <source>
        <strain evidence="3">K3S</strain>
    </source>
</reference>
<organism evidence="2 3">
    <name type="scientific">Desulfovibrio gilichinskyi</name>
    <dbReference type="NCBI Taxonomy" id="1519643"/>
    <lineage>
        <taxon>Bacteria</taxon>
        <taxon>Pseudomonadati</taxon>
        <taxon>Thermodesulfobacteriota</taxon>
        <taxon>Desulfovibrionia</taxon>
        <taxon>Desulfovibrionales</taxon>
        <taxon>Desulfovibrionaceae</taxon>
        <taxon>Desulfovibrio</taxon>
    </lineage>
</organism>
<dbReference type="InterPro" id="IPR027417">
    <property type="entry name" value="P-loop_NTPase"/>
</dbReference>
<dbReference type="InterPro" id="IPR011579">
    <property type="entry name" value="ATPase_dom"/>
</dbReference>
<dbReference type="Gene3D" id="3.40.50.300">
    <property type="entry name" value="P-loop containing nucleotide triphosphate hydrolases"/>
    <property type="match status" value="1"/>
</dbReference>
<dbReference type="GO" id="GO:0005524">
    <property type="term" value="F:ATP binding"/>
    <property type="evidence" value="ECO:0007669"/>
    <property type="project" value="InterPro"/>
</dbReference>
<sequence>MKNPFHTDTLEPDQPFCNRVAELSELASHAGNGMNVVIFAPRRYGKTSLVRRVQHQLRTDGICVIYAQFMRLVSVEDLVHRLAKAIISGLHEHESLLEKGKRWLGLFPSIQTSFTIDPATGLPSVEIQMTKRQVDPMVALENILEEVGKFLEKETFQVCIALDEFQDIVDIKEPRVEALLREHIQRHKASYIFLGSRRRILLDIFNNRGRPFYQSATMMELEPLPEKECIDFIMSQFEQSGKQCPEDVALAVSQRVECYPYYLQALAYRVFELCEKECSIEDVAKASEALIANERYGYQAIIQGISTGQLKLLRGIAEEEKASLTSNDFMQAHNLTLGGVQSARKYLSEQDLIEKSKDGQWNIVDPIFRIWLLNAF</sequence>
<dbReference type="EMBL" id="FWZU01000003">
    <property type="protein sequence ID" value="SMF13226.1"/>
    <property type="molecule type" value="Genomic_DNA"/>
</dbReference>
<dbReference type="SUPFAM" id="SSF52540">
    <property type="entry name" value="P-loop containing nucleoside triphosphate hydrolases"/>
    <property type="match status" value="1"/>
</dbReference>